<proteinExistence type="predicted"/>
<dbReference type="GO" id="GO:0005778">
    <property type="term" value="C:peroxisomal membrane"/>
    <property type="evidence" value="ECO:0007669"/>
    <property type="project" value="TreeGrafter"/>
</dbReference>
<dbReference type="Pfam" id="PF02466">
    <property type="entry name" value="Tim17"/>
    <property type="match status" value="1"/>
</dbReference>
<dbReference type="PANTHER" id="PTHR15460">
    <property type="entry name" value="PEROXISOMAL MEMBRANE PROTEIN 4"/>
    <property type="match status" value="1"/>
</dbReference>
<dbReference type="OMA" id="VMVFLFR"/>
<name>C5LYI2_PERM5</name>
<keyword evidence="2" id="KW-1185">Reference proteome</keyword>
<dbReference type="Proteomes" id="UP000007800">
    <property type="component" value="Unassembled WGS sequence"/>
</dbReference>
<organism evidence="2">
    <name type="scientific">Perkinsus marinus (strain ATCC 50983 / TXsc)</name>
    <dbReference type="NCBI Taxonomy" id="423536"/>
    <lineage>
        <taxon>Eukaryota</taxon>
        <taxon>Sar</taxon>
        <taxon>Alveolata</taxon>
        <taxon>Perkinsozoa</taxon>
        <taxon>Perkinsea</taxon>
        <taxon>Perkinsida</taxon>
        <taxon>Perkinsidae</taxon>
        <taxon>Perkinsus</taxon>
    </lineage>
</organism>
<dbReference type="InterPro" id="IPR019531">
    <property type="entry name" value="Pmp4"/>
</dbReference>
<sequence>MPDLTSYLRGSPPSSPTLKECLIEACLSARNGFEYAAKLRLAHCVVMTTLYGGHRTLGENLEWILQSTREHGITLGTYAFVYKLLRSLMDRSMGSVKLNPAVAGFVAAYFTWGQHRSAISYQVTLYLLSRITVGWVHHQVQQKRLPDVPMYRYLAGLVWAVVMYLFVVDKGSLQSSLRQAMEFIYDTHDQPFTGFRDIFPFLRRPVAVMLARPSGDVNDVLEDVLENVDPEEF</sequence>
<dbReference type="GeneID" id="9040662"/>
<dbReference type="PANTHER" id="PTHR15460:SF3">
    <property type="entry name" value="PEROXISOMAL MEMBRANE PROTEIN 4"/>
    <property type="match status" value="1"/>
</dbReference>
<dbReference type="RefSeq" id="XP_002765503.1">
    <property type="nucleotide sequence ID" value="XM_002765457.1"/>
</dbReference>
<protein>
    <submittedName>
        <fullName evidence="1">Peroxisomal membrane protein, putative</fullName>
    </submittedName>
</protein>
<accession>C5LYI2</accession>
<gene>
    <name evidence="1" type="ORF">Pmar_PMAR002039</name>
</gene>
<evidence type="ECO:0000313" key="1">
    <source>
        <dbReference type="EMBL" id="EEQ98220.1"/>
    </source>
</evidence>
<dbReference type="InParanoid" id="C5LYI2"/>
<evidence type="ECO:0000313" key="2">
    <source>
        <dbReference type="Proteomes" id="UP000007800"/>
    </source>
</evidence>
<reference evidence="1 2" key="1">
    <citation type="submission" date="2008-07" db="EMBL/GenBank/DDBJ databases">
        <authorList>
            <person name="El-Sayed N."/>
            <person name="Caler E."/>
            <person name="Inman J."/>
            <person name="Amedeo P."/>
            <person name="Hass B."/>
            <person name="Wortman J."/>
        </authorList>
    </citation>
    <scope>NUCLEOTIDE SEQUENCE [LARGE SCALE GENOMIC DNA]</scope>
    <source>
        <strain evidence="2">ATCC 50983 / TXsc</strain>
    </source>
</reference>
<dbReference type="AlphaFoldDB" id="C5LYI2"/>
<dbReference type="OrthoDB" id="39659at2759"/>
<dbReference type="EMBL" id="GG686808">
    <property type="protein sequence ID" value="EEQ98220.1"/>
    <property type="molecule type" value="Genomic_DNA"/>
</dbReference>